<dbReference type="PANTHER" id="PTHR40943">
    <property type="entry name" value="CYTOPLASMIC PROTEIN-RELATED"/>
    <property type="match status" value="1"/>
</dbReference>
<dbReference type="PANTHER" id="PTHR40943:SF1">
    <property type="entry name" value="CYTOPLASMIC PROTEIN"/>
    <property type="match status" value="1"/>
</dbReference>
<reference evidence="3 4" key="1">
    <citation type="submission" date="2019-10" db="EMBL/GenBank/DDBJ databases">
        <authorList>
            <person name="Nie G."/>
            <person name="Ming H."/>
            <person name="Yi B."/>
        </authorList>
    </citation>
    <scope>NUCLEOTIDE SEQUENCE [LARGE SCALE GENOMIC DNA]</scope>
    <source>
        <strain evidence="3 4">CFH 90414</strain>
    </source>
</reference>
<organism evidence="3 4">
    <name type="scientific">Agromyces agglutinans</name>
    <dbReference type="NCBI Taxonomy" id="2662258"/>
    <lineage>
        <taxon>Bacteria</taxon>
        <taxon>Bacillati</taxon>
        <taxon>Actinomycetota</taxon>
        <taxon>Actinomycetes</taxon>
        <taxon>Micrococcales</taxon>
        <taxon>Microbacteriaceae</taxon>
        <taxon>Agromyces</taxon>
    </lineage>
</organism>
<dbReference type="InterPro" id="IPR011051">
    <property type="entry name" value="RmlC_Cupin_sf"/>
</dbReference>
<protein>
    <submittedName>
        <fullName evidence="3">DUF861 domain-containing protein</fullName>
    </submittedName>
</protein>
<dbReference type="Gene3D" id="2.60.120.10">
    <property type="entry name" value="Jelly Rolls"/>
    <property type="match status" value="1"/>
</dbReference>
<comment type="caution">
    <text evidence="3">The sequence shown here is derived from an EMBL/GenBank/DDBJ whole genome shotgun (WGS) entry which is preliminary data.</text>
</comment>
<dbReference type="Proteomes" id="UP000431080">
    <property type="component" value="Unassembled WGS sequence"/>
</dbReference>
<dbReference type="SUPFAM" id="SSF51182">
    <property type="entry name" value="RmlC-like cupins"/>
    <property type="match status" value="1"/>
</dbReference>
<sequence length="140" mass="14297">MRLAAATTTDASSLPLPHEPVAPDQVVAGSPTTGHAVLDEIAGDASAGDASVGDASVGEAIAGEAASGRTVGVWEMSVGAMRDVEADEIFVVLAGDATVAFEQPALDPIELRPGSVVRLTAGMQTTWTVRETLRKIYIAP</sequence>
<keyword evidence="4" id="KW-1185">Reference proteome</keyword>
<accession>A0A6I2F555</accession>
<feature type="domain" description="(S)-ureidoglycine aminohydrolase cupin" evidence="2">
    <location>
        <begin position="66"/>
        <end position="137"/>
    </location>
</feature>
<proteinExistence type="predicted"/>
<evidence type="ECO:0000313" key="4">
    <source>
        <dbReference type="Proteomes" id="UP000431080"/>
    </source>
</evidence>
<dbReference type="InterPro" id="IPR008579">
    <property type="entry name" value="UGlyAH_Cupin_dom"/>
</dbReference>
<gene>
    <name evidence="3" type="ORF">GE115_06300</name>
</gene>
<dbReference type="InterPro" id="IPR014710">
    <property type="entry name" value="RmlC-like_jellyroll"/>
</dbReference>
<dbReference type="Pfam" id="PF05899">
    <property type="entry name" value="Cupin_3"/>
    <property type="match status" value="1"/>
</dbReference>
<name>A0A6I2F555_9MICO</name>
<dbReference type="EMBL" id="WJIF01000003">
    <property type="protein sequence ID" value="MRG59484.1"/>
    <property type="molecule type" value="Genomic_DNA"/>
</dbReference>
<feature type="region of interest" description="Disordered" evidence="1">
    <location>
        <begin position="1"/>
        <end position="34"/>
    </location>
</feature>
<evidence type="ECO:0000313" key="3">
    <source>
        <dbReference type="EMBL" id="MRG59484.1"/>
    </source>
</evidence>
<dbReference type="AlphaFoldDB" id="A0A6I2F555"/>
<evidence type="ECO:0000256" key="1">
    <source>
        <dbReference type="SAM" id="MobiDB-lite"/>
    </source>
</evidence>
<evidence type="ECO:0000259" key="2">
    <source>
        <dbReference type="Pfam" id="PF05899"/>
    </source>
</evidence>